<accession>A0ABN6YDV9</accession>
<evidence type="ECO:0000313" key="8">
    <source>
        <dbReference type="Proteomes" id="UP001321477"/>
    </source>
</evidence>
<dbReference type="EMBL" id="AP027734">
    <property type="protein sequence ID" value="BDZ54195.1"/>
    <property type="molecule type" value="Genomic_DNA"/>
</dbReference>
<keyword evidence="3 5" id="KW-1133">Transmembrane helix</keyword>
<protein>
    <recommendedName>
        <fullName evidence="6">Major facilitator superfamily (MFS) profile domain-containing protein</fullName>
    </recommendedName>
</protein>
<dbReference type="InterPro" id="IPR036259">
    <property type="entry name" value="MFS_trans_sf"/>
</dbReference>
<name>A0ABN6YDV9_9MICO</name>
<evidence type="ECO:0000256" key="2">
    <source>
        <dbReference type="ARBA" id="ARBA00022692"/>
    </source>
</evidence>
<feature type="domain" description="Major facilitator superfamily (MFS) profile" evidence="6">
    <location>
        <begin position="1"/>
        <end position="183"/>
    </location>
</feature>
<dbReference type="PANTHER" id="PTHR23501:SF197">
    <property type="entry name" value="COMD"/>
    <property type="match status" value="1"/>
</dbReference>
<feature type="transmembrane region" description="Helical" evidence="5">
    <location>
        <begin position="78"/>
        <end position="96"/>
    </location>
</feature>
<keyword evidence="2 5" id="KW-0812">Transmembrane</keyword>
<dbReference type="Proteomes" id="UP001321477">
    <property type="component" value="Chromosome"/>
</dbReference>
<dbReference type="InterPro" id="IPR020846">
    <property type="entry name" value="MFS_dom"/>
</dbReference>
<reference evidence="8" key="1">
    <citation type="journal article" date="2019" name="Int. J. Syst. Evol. Microbiol.">
        <title>The Global Catalogue of Microorganisms (GCM) 10K type strain sequencing project: providing services to taxonomists for standard genome sequencing and annotation.</title>
        <authorList>
            <consortium name="The Broad Institute Genomics Platform"/>
            <consortium name="The Broad Institute Genome Sequencing Center for Infectious Disease"/>
            <person name="Wu L."/>
            <person name="Ma J."/>
        </authorList>
    </citation>
    <scope>NUCLEOTIDE SEQUENCE [LARGE SCALE GENOMIC DNA]</scope>
    <source>
        <strain evidence="8">NBRC 109019</strain>
    </source>
</reference>
<comment type="subcellular location">
    <subcellularLocation>
        <location evidence="1">Cell membrane</location>
        <topology evidence="1">Multi-pass membrane protein</topology>
    </subcellularLocation>
</comment>
<feature type="transmembrane region" description="Helical" evidence="5">
    <location>
        <begin position="53"/>
        <end position="72"/>
    </location>
</feature>
<dbReference type="PANTHER" id="PTHR23501">
    <property type="entry name" value="MAJOR FACILITATOR SUPERFAMILY"/>
    <property type="match status" value="1"/>
</dbReference>
<dbReference type="PROSITE" id="PS50850">
    <property type="entry name" value="MFS"/>
    <property type="match status" value="1"/>
</dbReference>
<proteinExistence type="predicted"/>
<gene>
    <name evidence="7" type="ORF">GCM10025870_12680</name>
</gene>
<evidence type="ECO:0000313" key="7">
    <source>
        <dbReference type="EMBL" id="BDZ54195.1"/>
    </source>
</evidence>
<organism evidence="7 8">
    <name type="scientific">Agromyces marinus</name>
    <dbReference type="NCBI Taxonomy" id="1389020"/>
    <lineage>
        <taxon>Bacteria</taxon>
        <taxon>Bacillati</taxon>
        <taxon>Actinomycetota</taxon>
        <taxon>Actinomycetes</taxon>
        <taxon>Micrococcales</taxon>
        <taxon>Microbacteriaceae</taxon>
        <taxon>Agromyces</taxon>
    </lineage>
</organism>
<feature type="transmembrane region" description="Helical" evidence="5">
    <location>
        <begin position="27"/>
        <end position="46"/>
    </location>
</feature>
<dbReference type="RefSeq" id="WP_286329530.1">
    <property type="nucleotide sequence ID" value="NZ_AP027734.1"/>
</dbReference>
<evidence type="ECO:0000256" key="1">
    <source>
        <dbReference type="ARBA" id="ARBA00004651"/>
    </source>
</evidence>
<dbReference type="Gene3D" id="1.20.1250.20">
    <property type="entry name" value="MFS general substrate transporter like domains"/>
    <property type="match status" value="1"/>
</dbReference>
<evidence type="ECO:0000256" key="5">
    <source>
        <dbReference type="SAM" id="Phobius"/>
    </source>
</evidence>
<dbReference type="Pfam" id="PF07690">
    <property type="entry name" value="MFS_1"/>
    <property type="match status" value="1"/>
</dbReference>
<keyword evidence="8" id="KW-1185">Reference proteome</keyword>
<dbReference type="InterPro" id="IPR011701">
    <property type="entry name" value="MFS"/>
</dbReference>
<sequence length="183" mass="19176">MFATSVFLAQYFQLARGATPTESGLMTIPMIVGQMGASILIGALISRFGRWKGFMVLGALLTLAGTILMTTLTYDTDFALVSVYMFTLGAGLGMVMQNLTLVVQNDTPVSQLGAASSNVNFFRSIAGTIGVTIMGSQLASRVTAHTADGFADFTPTTPDEVEALQGSLAAPCRTCTTCRPPSA</sequence>
<keyword evidence="4 5" id="KW-0472">Membrane</keyword>
<evidence type="ECO:0000259" key="6">
    <source>
        <dbReference type="PROSITE" id="PS50850"/>
    </source>
</evidence>
<evidence type="ECO:0000256" key="3">
    <source>
        <dbReference type="ARBA" id="ARBA00022989"/>
    </source>
</evidence>
<evidence type="ECO:0000256" key="4">
    <source>
        <dbReference type="ARBA" id="ARBA00023136"/>
    </source>
</evidence>
<dbReference type="SUPFAM" id="SSF103473">
    <property type="entry name" value="MFS general substrate transporter"/>
    <property type="match status" value="1"/>
</dbReference>